<dbReference type="Gene3D" id="2.30.29.30">
    <property type="entry name" value="Pleckstrin-homology domain (PH domain)/Phosphotyrosine-binding domain (PTB)"/>
    <property type="match status" value="1"/>
</dbReference>
<accession>A0A7D9HTM6</accession>
<dbReference type="SUPFAM" id="SSF48065">
    <property type="entry name" value="DBL homology domain (DH-domain)"/>
    <property type="match status" value="1"/>
</dbReference>
<keyword evidence="2" id="KW-0963">Cytoplasm</keyword>
<dbReference type="Gene3D" id="2.60.40.150">
    <property type="entry name" value="C2 domain"/>
    <property type="match status" value="1"/>
</dbReference>
<evidence type="ECO:0000256" key="2">
    <source>
        <dbReference type="ARBA" id="ARBA00022490"/>
    </source>
</evidence>
<dbReference type="PROSITE" id="PS50004">
    <property type="entry name" value="C2"/>
    <property type="match status" value="1"/>
</dbReference>
<dbReference type="Gene3D" id="1.20.900.10">
    <property type="entry name" value="Dbl homology (DH) domain"/>
    <property type="match status" value="1"/>
</dbReference>
<dbReference type="GO" id="GO:0035025">
    <property type="term" value="P:positive regulation of Rho protein signal transduction"/>
    <property type="evidence" value="ECO:0007669"/>
    <property type="project" value="TreeGrafter"/>
</dbReference>
<comment type="caution">
    <text evidence="3">The sequence shown here is derived from an EMBL/GenBank/DDBJ whole genome shotgun (WGS) entry which is preliminary data.</text>
</comment>
<dbReference type="Pfam" id="PF00168">
    <property type="entry name" value="C2"/>
    <property type="match status" value="1"/>
</dbReference>
<dbReference type="Pfam" id="PF16652">
    <property type="entry name" value="PH_13"/>
    <property type="match status" value="1"/>
</dbReference>
<dbReference type="Pfam" id="PF00621">
    <property type="entry name" value="RhoGEF"/>
    <property type="match status" value="1"/>
</dbReference>
<dbReference type="InterPro" id="IPR035899">
    <property type="entry name" value="DBL_dom_sf"/>
</dbReference>
<dbReference type="InterPro" id="IPR000008">
    <property type="entry name" value="C2_dom"/>
</dbReference>
<dbReference type="InterPro" id="IPR011993">
    <property type="entry name" value="PH-like_dom_sf"/>
</dbReference>
<evidence type="ECO:0000313" key="4">
    <source>
        <dbReference type="Proteomes" id="UP001152795"/>
    </source>
</evidence>
<dbReference type="EMBL" id="CACRXK020002255">
    <property type="protein sequence ID" value="CAB3993401.1"/>
    <property type="molecule type" value="Genomic_DNA"/>
</dbReference>
<reference evidence="3" key="1">
    <citation type="submission" date="2020-04" db="EMBL/GenBank/DDBJ databases">
        <authorList>
            <person name="Alioto T."/>
            <person name="Alioto T."/>
            <person name="Gomez Garrido J."/>
        </authorList>
    </citation>
    <scope>NUCLEOTIDE SEQUENCE</scope>
    <source>
        <strain evidence="3">A484AB</strain>
    </source>
</reference>
<protein>
    <submittedName>
        <fullName evidence="3">Uncharacterized protein</fullName>
    </submittedName>
</protein>
<proteinExistence type="predicted"/>
<dbReference type="SMART" id="SM00325">
    <property type="entry name" value="RhoGEF"/>
    <property type="match status" value="1"/>
</dbReference>
<dbReference type="SUPFAM" id="SSF49562">
    <property type="entry name" value="C2 domain (Calcium/lipid-binding domain, CaLB)"/>
    <property type="match status" value="1"/>
</dbReference>
<dbReference type="PANTHER" id="PTHR46006:SF6">
    <property type="entry name" value="INTERSECTIN-2 ISOFORM X1"/>
    <property type="match status" value="1"/>
</dbReference>
<dbReference type="InterPro" id="IPR001849">
    <property type="entry name" value="PH_domain"/>
</dbReference>
<comment type="subcellular location">
    <subcellularLocation>
        <location evidence="1">Cytoplasm</location>
    </subcellularLocation>
</comment>
<dbReference type="CDD" id="cd00160">
    <property type="entry name" value="RhoGEF"/>
    <property type="match status" value="1"/>
</dbReference>
<dbReference type="SMART" id="SM00239">
    <property type="entry name" value="C2"/>
    <property type="match status" value="1"/>
</dbReference>
<keyword evidence="4" id="KW-1185">Reference proteome</keyword>
<dbReference type="OrthoDB" id="6059742at2759"/>
<name>A0A7D9HTM6_PARCT</name>
<organism evidence="3 4">
    <name type="scientific">Paramuricea clavata</name>
    <name type="common">Red gorgonian</name>
    <name type="synonym">Violescent sea-whip</name>
    <dbReference type="NCBI Taxonomy" id="317549"/>
    <lineage>
        <taxon>Eukaryota</taxon>
        <taxon>Metazoa</taxon>
        <taxon>Cnidaria</taxon>
        <taxon>Anthozoa</taxon>
        <taxon>Octocorallia</taxon>
        <taxon>Malacalcyonacea</taxon>
        <taxon>Plexauridae</taxon>
        <taxon>Paramuricea</taxon>
    </lineage>
</organism>
<evidence type="ECO:0000313" key="3">
    <source>
        <dbReference type="EMBL" id="CAB3993401.1"/>
    </source>
</evidence>
<dbReference type="PANTHER" id="PTHR46006">
    <property type="entry name" value="RHO GUANINE NUCLEOTIDE EXCHANGE FACTOR AT 64C, ISOFORM A"/>
    <property type="match status" value="1"/>
</dbReference>
<sequence>MTSMERNRQNCIYELINSEQTYVDDMSLTLEVFYNQIATSNLLSESELNTIFVNWRELIFCSTKLLKAFLVRRKMNNESQIYIIGDVLCEQLPRLTPYIRFCSCQLKACKLLQNKIESVPEFKALEKKCCQDSRARGMPLSSYLLKPLQRVTKYPLLIRKILEGTPEIHFDRGDLEIALEKAQDLCRQVNEGVRSQEDTDRLEFMQTHISTEGLDERLIFNSQTNCLGQRKFVYEGTLFKHKSGKELQAFLCNDFLLLTRENSSLAKKISKDSEKQYVLYQPPIRLNEITVKVPDQNTEETLFQVSHIDRVYLLRAETKNERITWVRKLKQASEQYIETERLQRQKAHRARSFRADNIGKLVVFIIEGSDLKASDPNGLSDPYCEVSLGGQEHKTKVITNSLNPKWNSSMQFSLRDVKQDVLCISVFDQDMYSPNDFLGRTEVSVATLLSDGKGPWEKRLLLHEVSTGELFPFLGGPSEEPSDRKVMLRCIQYICLLALTCSARSNSVDNNSPYEDEASLRAEIQQMRANQLSLQKTIGNVARQLMLQQLFVEERIRSEGHSGIKQVRVYGLGDRPYQTSTHTGGAVAAIHDHSNNLRTVGMGEYIAVLNGVEFRTRHNDYRLYMPHRTSPRYGEWEPIPFPPVPPEVSSLKTTETQVVEMREWFKAWRDQDTSKRDYRKYFRPVLCYLEGGWTNPNTQGDIDEPFPSDRHFVDAKNWFDLQEKIRFTSYSGRKSNFENYAYLPTTIMNVTRGTTPVFAQWNYRIMCHPIKGDLPTNRLRVVDEFGRRMKGRLTVVDLAWTRQARFQLNMKDDDRWHSYFPRGEYGLLDKLMAEIPGKDNYPGNLVDDAFDLPAVRLDTTNPNDKINAAYYNRAFRVTQRGAMGLSNRHRGFSDENLFMAMTSQPKIAGMDLNDCQYSRGKRVCKLYSQKWTYAIPLEIIYLTPLLSWNPYDIQFKGLSNSKPGREVTEGGKRNGATREKAYNGTSEPIFYQTPAAFFTGDINGKDPADTTKGAVWVLNKAGQPKQTKASGIRIFLPSIPGVGVLRQRYPIMPVHGEGSSVWKELSAVSDALLDSHKYLALYRQSINTKPLPTLPPIKRVILVTGKSTSDKTSKHTHEVVIEDYQMADLHKGIWVTVTTSEANGHEHTLVVRYKKIHKFYYIYTCDGKLHRWPYRCWDQHYARFTLAVGVFICTDKDSCLRTKENGRGNETEHMKQSIKNGGETTKATLKIINTELHYGFRAADQSSCGRRADENLFVKMSIVPLVVAILLSCHGGFCAEITLQEMINEMSKKLEQSNKRVTDLLRHTMQLELFVSENLRSSGQSGLKQVRLGNEGTKAYHSDSFLTGKRIASIHDHSNNVRTVGIGEIIAVMNGVEFRTRHNDYRLYMPANTSEYHATQNIPFPPTPPEVVALESNISAAVEEMVQWFKAWRDQDYSVRDYRKYFKPLLCYMEGTWNHASDKIEEPFESDRHFVDASSWADLERKVRFTSYSGRKDNLENFAYLPTTIIDLENGTTPVFAQWNYRILCHPLKNDLPLNRLRVMDDLQSRITYTRTLQEQAKTRAARFQINPVDSDVWKDRFSRFSFVDKIMGEIPGKDNYGAYIQDDALGQLALTMDPEKEGEILNAAYYHRYYKVKERGAMGQQLRHRGFSDSNLWMAMNTQPKVAGMNLERCKGSGKRRVCVTDSQKWSYAFPLEIIYLTPLNRWNPYKLVYKGKFNSELGKTVKEGKRNGGYDVDTAFNGLNSKTYYITPKEFFESDEKNKDEADTTQGEVGVLTPEGTVARVRAAGIRAFFPNIPGVGVLRQRYPIMPVHDEGTSTWKELEALEDVVMETHTYGSLFREPLTPASATLIATANLDKPISIKTGQSWNRKVIHHTHDVLLYPDEVEKIKQGGFVTKVSSEIQGHDHEIEVGWHKKNNGFYIASCDGDKGGWILAKKCFDKHEAMMTILGDQ</sequence>
<dbReference type="PROSITE" id="PS50010">
    <property type="entry name" value="DH_2"/>
    <property type="match status" value="1"/>
</dbReference>
<gene>
    <name evidence="3" type="ORF">PACLA_8A087239</name>
</gene>
<dbReference type="InterPro" id="IPR035892">
    <property type="entry name" value="C2_domain_sf"/>
</dbReference>
<dbReference type="Proteomes" id="UP001152795">
    <property type="component" value="Unassembled WGS sequence"/>
</dbReference>
<dbReference type="GO" id="GO:0005085">
    <property type="term" value="F:guanyl-nucleotide exchange factor activity"/>
    <property type="evidence" value="ECO:0007669"/>
    <property type="project" value="InterPro"/>
</dbReference>
<evidence type="ECO:0000256" key="1">
    <source>
        <dbReference type="ARBA" id="ARBA00004496"/>
    </source>
</evidence>
<dbReference type="InterPro" id="IPR051480">
    <property type="entry name" value="Endocytic_GEF_Adapter"/>
</dbReference>
<dbReference type="PROSITE" id="PS50003">
    <property type="entry name" value="PH_DOMAIN"/>
    <property type="match status" value="1"/>
</dbReference>
<dbReference type="InterPro" id="IPR000219">
    <property type="entry name" value="DH_dom"/>
</dbReference>
<dbReference type="GO" id="GO:0005737">
    <property type="term" value="C:cytoplasm"/>
    <property type="evidence" value="ECO:0007669"/>
    <property type="project" value="UniProtKB-SubCell"/>
</dbReference>
<dbReference type="SMART" id="SM00233">
    <property type="entry name" value="PH"/>
    <property type="match status" value="1"/>
</dbReference>
<dbReference type="SUPFAM" id="SSF50729">
    <property type="entry name" value="PH domain-like"/>
    <property type="match status" value="1"/>
</dbReference>